<feature type="compositionally biased region" description="Low complexity" evidence="1">
    <location>
        <begin position="20"/>
        <end position="32"/>
    </location>
</feature>
<feature type="region of interest" description="Disordered" evidence="1">
    <location>
        <begin position="256"/>
        <end position="280"/>
    </location>
</feature>
<dbReference type="Gene3D" id="1.10.238.10">
    <property type="entry name" value="EF-hand"/>
    <property type="match status" value="1"/>
</dbReference>
<sequence>MRLILLTCLALTTTAYAGGATAQQPMPGAPRGDGPPDRRGPVRSKLFVSPMGEPVRAEANGVDPETRWFETADTNHDGILTPAEFTADAMRFFAVLDRGHDGEIDPDDIEFYESELLPEVRVGGGPGGGGAPRGGGGGGRGGGRRGGGMGGGGMGGGGMGGGGMGGGGMGGPPGGGGGEGGDGEAARPMRQFDNSKAGAARYGLFDYPEPITPMDTNFNRGISPAEFEAAADKRFAMLDSKNVGVLRLKDLPRVSAESFARPHPPGGPRPGGPRPVRDDE</sequence>
<protein>
    <submittedName>
        <fullName evidence="4">EF-hand domain-containing protein</fullName>
    </submittedName>
</protein>
<evidence type="ECO:0000313" key="5">
    <source>
        <dbReference type="Proteomes" id="UP000319931"/>
    </source>
</evidence>
<keyword evidence="5" id="KW-1185">Reference proteome</keyword>
<proteinExistence type="predicted"/>
<dbReference type="Pfam" id="PF13202">
    <property type="entry name" value="EF-hand_5"/>
    <property type="match status" value="1"/>
</dbReference>
<dbReference type="InterPro" id="IPR011992">
    <property type="entry name" value="EF-hand-dom_pair"/>
</dbReference>
<dbReference type="RefSeq" id="WP_140851647.1">
    <property type="nucleotide sequence ID" value="NZ_RCZC01000006.1"/>
</dbReference>
<organism evidence="4 5">
    <name type="scientific">Sphingomonas glacialis</name>
    <dbReference type="NCBI Taxonomy" id="658225"/>
    <lineage>
        <taxon>Bacteria</taxon>
        <taxon>Pseudomonadati</taxon>
        <taxon>Pseudomonadota</taxon>
        <taxon>Alphaproteobacteria</taxon>
        <taxon>Sphingomonadales</taxon>
        <taxon>Sphingomonadaceae</taxon>
        <taxon>Sphingomonas</taxon>
    </lineage>
</organism>
<comment type="caution">
    <text evidence="4">The sequence shown here is derived from an EMBL/GenBank/DDBJ whole genome shotgun (WGS) entry which is preliminary data.</text>
</comment>
<feature type="compositionally biased region" description="Pro residues" evidence="1">
    <location>
        <begin position="262"/>
        <end position="273"/>
    </location>
</feature>
<dbReference type="AlphaFoldDB" id="A0A502FK35"/>
<feature type="domain" description="EF-hand" evidence="3">
    <location>
        <begin position="68"/>
        <end position="85"/>
    </location>
</feature>
<dbReference type="OrthoDB" id="7365540at2"/>
<evidence type="ECO:0000313" key="4">
    <source>
        <dbReference type="EMBL" id="TPG49754.1"/>
    </source>
</evidence>
<gene>
    <name evidence="4" type="ORF">EAH76_17900</name>
</gene>
<feature type="signal peptide" evidence="2">
    <location>
        <begin position="1"/>
        <end position="17"/>
    </location>
</feature>
<feature type="region of interest" description="Disordered" evidence="1">
    <location>
        <begin position="20"/>
        <end position="41"/>
    </location>
</feature>
<dbReference type="InterPro" id="IPR002048">
    <property type="entry name" value="EF_hand_dom"/>
</dbReference>
<dbReference type="SUPFAM" id="SSF47473">
    <property type="entry name" value="EF-hand"/>
    <property type="match status" value="1"/>
</dbReference>
<accession>A0A502FK35</accession>
<evidence type="ECO:0000256" key="1">
    <source>
        <dbReference type="SAM" id="MobiDB-lite"/>
    </source>
</evidence>
<evidence type="ECO:0000259" key="3">
    <source>
        <dbReference type="Pfam" id="PF13202"/>
    </source>
</evidence>
<dbReference type="EMBL" id="RCZC01000006">
    <property type="protein sequence ID" value="TPG49754.1"/>
    <property type="molecule type" value="Genomic_DNA"/>
</dbReference>
<dbReference type="Proteomes" id="UP000319931">
    <property type="component" value="Unassembled WGS sequence"/>
</dbReference>
<keyword evidence="2" id="KW-0732">Signal</keyword>
<feature type="region of interest" description="Disordered" evidence="1">
    <location>
        <begin position="122"/>
        <end position="188"/>
    </location>
</feature>
<name>A0A502FK35_9SPHN</name>
<feature type="chain" id="PRO_5021427702" evidence="2">
    <location>
        <begin position="18"/>
        <end position="280"/>
    </location>
</feature>
<reference evidence="4 5" key="1">
    <citation type="journal article" date="2019" name="Environ. Microbiol.">
        <title>Species interactions and distinct microbial communities in high Arctic permafrost affected cryosols are associated with the CH4 and CO2 gas fluxes.</title>
        <authorList>
            <person name="Altshuler I."/>
            <person name="Hamel J."/>
            <person name="Turney S."/>
            <person name="Magnuson E."/>
            <person name="Levesque R."/>
            <person name="Greer C."/>
            <person name="Whyte L.G."/>
        </authorList>
    </citation>
    <scope>NUCLEOTIDE SEQUENCE [LARGE SCALE GENOMIC DNA]</scope>
    <source>
        <strain evidence="4 5">E6.1</strain>
    </source>
</reference>
<evidence type="ECO:0000256" key="2">
    <source>
        <dbReference type="SAM" id="SignalP"/>
    </source>
</evidence>
<feature type="compositionally biased region" description="Gly residues" evidence="1">
    <location>
        <begin position="122"/>
        <end position="180"/>
    </location>
</feature>